<sequence length="1922" mass="219187">MKMKGWGTVLLLWLLSFSRSSCDEKPSQDFMLFAGPLTKQFLNDLKTNPFASQTFQASGASVAEDVFDCREPLPALSREYFQYLQSRGVTHFKVPLSWLNILPTGQSSQPHEDTVRCYRTLIKELTDSRIQPLLELHRSEVPEGLRQRYGDWTNPAMTQAFQDYAVFIHTTFKDQVKTYMTFSHIHELQNSPQLRHALQAHTAVYNIYHQMSKDVRVSIGARASDVAGLYHVSPVYMRYIDLISVYMEYDCTSKTSLTEALTDTQLQIGQRSILMYQMRTKNCADSSFQPLISVLEALKNTEVHLIGCDITDLLGKLDHTDESVQSDDSKSHDKEQRTSSLSYQNVWDKFKTQTPAERDLFINGSFPHSFQWAVSTDSFKVEGGWSEHGKGETIWDRFGHEGKVSDNQTADVACDSYHKVEYDMYLLRGIHAPNYQFSISWARIFPTGTKESLLEKGALYYDKLIDALLKSGVEPTVTLHSGDLPQALQDYGGWTNSSIVEIFKEFADFCFFRYGNRVKTWNTFSSPWVISNFGYGTGEHPPGIKDPTSAPYQVTHNIIKSHAEAFHVYNDKYRKLQDGKVGIALNSDWAEPHNLDSPPDVEAAERYLTFMLGWFAHPIFVDGDYPALLKTQIELKNTRCGAELAVLPVFTEDEKRRIKGTADFFGINHHTSRLINESRGSCVAGPGSVGDFESHIDSTWPTTASSQIQSVPWGLRRLLNYIYEEFTSVARVPIYITGNGMPTEYSSDIFNDTQRVEFLKAYINEAMKAILLDSVAVQRFTVQSLIDGFEGPQGYSERYGLHYVNFEDPDRPRTPKASAYYFSQVIERNGFGEKTVTSSGQTIATRYQESSRRVSLPPSEVPSKSKVVWEKFSPQSRFQKKLYHYGTFPEDFQWGVSTSAYQIEGGWDADGKGPSVWDTFTHTPGSIKNDDTGDVACDSYNKLEEDLYMLRALKVKAYRFSLSWPRIFPDGYRTSLNQKGVDYYNRLIDGLIANNITPMVTLFHWDLPQALQDIDGWDNVAMIEIFNDYADFCYETFGDRVKFWMTFNEPFVTSWVGYGPGIVPPNIKSPGDAPYRVTHNILKAHAKAYHTYDDKYRKTQHGLVSISLNTEWIEPLDVNVPREIAAADRALQFQLGWFAHPIFKNGDYPDAMKWQVGNKSELQGLAESRLPTFTEEEKAYIQGTADVFCLNTYSARQARHVTARLSPRSYEYDQDIAADDVSDSQATAMKELRAAAWGLRRLLNWIKEEYGDPEIYITENGVSTDTSITVDDTDRIFYLKTYIDEALKAHNLDAVRLKGYTAWSLMDNFEWINGYSVGFGLHHVDFKHPDRPRTPKRSTHYYYKVMRDNGFPLPEEEKPLYGHFREGFAWSVATASYQIEGGWRADGKGLSIWDTFAHTPLRVGNDDTGDIACDSYNKISEDVEMLKKLKVNHYRFSISWPRIMPDGTTSTINEAGLNYYHRLVDALLKANIKPQATLYHWDLPQALQNVRGWENDTIVERFKDYADVVFKSLGDKVKFWITINEPYNVANIGHGYGTAAPGISLRPGTAPYIVAHNLIKAHAEAWHLYNDKYRATQGGIVGITINSDWAEPRNPYKQEDYEAARRVVEFQIGWFAHPVFNGDYSDVMKNRIRERSLAAGQAKSRLPEFTPEEVKRIKGTYDYFGFNHYTTILAFNLDYKNLQHYDADRGAGTIHDRSWLDSGSSWLKVTPPGFRTILNFIKNEYGNPPIYITENGISERGDMDLNDIHRIHYYENYINQALKAYLLDDVDIRGYTAWTLMDNLEWATGFAEKFGLFYVNRSDPSLPRIPKKSATHYATIINCNGFPDPSQGPHECQTLEPEEHPPTEGPEATKLPPTEKPMPVNFLGMEVSAPDAEVALYVLFSLTIAGVITVAIITYQCIKVKKRSKHLSEEHIALERKF</sequence>
<dbReference type="Ensembl" id="ENSAMXT00000052665.1">
    <property type="protein sequence ID" value="ENSAMXP00000027271.1"/>
    <property type="gene ID" value="ENSAMXG00000018232.2"/>
</dbReference>
<feature type="chain" id="PRO_5017455500" evidence="10">
    <location>
        <begin position="23"/>
        <end position="1922"/>
    </location>
</feature>
<dbReference type="GO" id="GO:0005975">
    <property type="term" value="P:carbohydrate metabolic process"/>
    <property type="evidence" value="ECO:0007669"/>
    <property type="project" value="InterPro"/>
</dbReference>
<dbReference type="GO" id="GO:0004553">
    <property type="term" value="F:hydrolase activity, hydrolyzing O-glycosyl compounds"/>
    <property type="evidence" value="ECO:0007669"/>
    <property type="project" value="InterPro"/>
</dbReference>
<keyword evidence="9" id="KW-0472">Membrane</keyword>
<keyword evidence="10" id="KW-0732">Signal</keyword>
<evidence type="ECO:0000256" key="4">
    <source>
        <dbReference type="ARBA" id="ARBA00023180"/>
    </source>
</evidence>
<dbReference type="InterPro" id="IPR033132">
    <property type="entry name" value="GH_1_N_CS"/>
</dbReference>
<dbReference type="InterPro" id="IPR001360">
    <property type="entry name" value="Glyco_hydro_1"/>
</dbReference>
<dbReference type="InterPro" id="IPR018120">
    <property type="entry name" value="Glyco_hydro_1_AS"/>
</dbReference>
<keyword evidence="12" id="KW-1185">Reference proteome</keyword>
<evidence type="ECO:0000256" key="3">
    <source>
        <dbReference type="ARBA" id="ARBA00022801"/>
    </source>
</evidence>
<evidence type="ECO:0000256" key="10">
    <source>
        <dbReference type="SAM" id="SignalP"/>
    </source>
</evidence>
<keyword evidence="3 7" id="KW-0378">Hydrolase</keyword>
<dbReference type="InParanoid" id="A0A3B1ICB2"/>
<keyword evidence="4" id="KW-0325">Glycoprotein</keyword>
<dbReference type="GeneTree" id="ENSGT00940000155324"/>
<keyword evidence="9" id="KW-1133">Transmembrane helix</keyword>
<protein>
    <submittedName>
        <fullName evidence="11">Lactase</fullName>
    </submittedName>
</protein>
<evidence type="ECO:0000256" key="8">
    <source>
        <dbReference type="SAM" id="MobiDB-lite"/>
    </source>
</evidence>
<keyword evidence="5 7" id="KW-0326">Glycosidase</keyword>
<evidence type="ECO:0000256" key="5">
    <source>
        <dbReference type="ARBA" id="ARBA00023295"/>
    </source>
</evidence>
<name>A0A3B1ICB2_ASTMX</name>
<dbReference type="PROSITE" id="PS00572">
    <property type="entry name" value="GLYCOSYL_HYDROL_F1_1"/>
    <property type="match status" value="2"/>
</dbReference>
<feature type="active site" description="Nucleophile" evidence="6">
    <location>
        <position position="1734"/>
    </location>
</feature>
<comment type="similarity">
    <text evidence="1">Belongs to the glycosyl hydrolase 1 family.</text>
</comment>
<dbReference type="PROSITE" id="PS00653">
    <property type="entry name" value="GLYCOSYL_HYDROL_F1_2"/>
    <property type="match status" value="2"/>
</dbReference>
<dbReference type="GO" id="GO:0008543">
    <property type="term" value="P:fibroblast growth factor receptor signaling pathway"/>
    <property type="evidence" value="ECO:0007669"/>
    <property type="project" value="TreeGrafter"/>
</dbReference>
<evidence type="ECO:0000313" key="11">
    <source>
        <dbReference type="Ensembl" id="ENSAMXP00000027271.1"/>
    </source>
</evidence>
<proteinExistence type="inferred from homology"/>
<evidence type="ECO:0000256" key="7">
    <source>
        <dbReference type="RuleBase" id="RU004468"/>
    </source>
</evidence>
<accession>A0A3B1ICB2</accession>
<dbReference type="GO" id="GO:0005104">
    <property type="term" value="F:fibroblast growth factor receptor binding"/>
    <property type="evidence" value="ECO:0007669"/>
    <property type="project" value="TreeGrafter"/>
</dbReference>
<evidence type="ECO:0000256" key="9">
    <source>
        <dbReference type="SAM" id="Phobius"/>
    </source>
</evidence>
<dbReference type="PANTHER" id="PTHR10353">
    <property type="entry name" value="GLYCOSYL HYDROLASE"/>
    <property type="match status" value="1"/>
</dbReference>
<evidence type="ECO:0000256" key="1">
    <source>
        <dbReference type="ARBA" id="ARBA00010838"/>
    </source>
</evidence>
<dbReference type="FunFam" id="3.20.20.80:FF:000013">
    <property type="entry name" value="lactase-phlorizin hydrolase"/>
    <property type="match status" value="3"/>
</dbReference>
<dbReference type="Bgee" id="ENSAMXG00000018232">
    <property type="expression patterns" value="Expressed in intestine and 3 other cell types or tissues"/>
</dbReference>
<feature type="active site" description="Nucleophile" evidence="6">
    <location>
        <position position="1259"/>
    </location>
</feature>
<feature type="signal peptide" evidence="10">
    <location>
        <begin position="1"/>
        <end position="22"/>
    </location>
</feature>
<dbReference type="FunCoup" id="A0A3B1ICB2">
    <property type="interactions" value="842"/>
</dbReference>
<evidence type="ECO:0000256" key="6">
    <source>
        <dbReference type="PROSITE-ProRule" id="PRU10055"/>
    </source>
</evidence>
<dbReference type="Pfam" id="PF00232">
    <property type="entry name" value="Glyco_hydro_1"/>
    <property type="match status" value="4"/>
</dbReference>
<reference evidence="11" key="3">
    <citation type="submission" date="2025-08" db="UniProtKB">
        <authorList>
            <consortium name="Ensembl"/>
        </authorList>
    </citation>
    <scope>IDENTIFICATION</scope>
</reference>
<evidence type="ECO:0000256" key="2">
    <source>
        <dbReference type="ARBA" id="ARBA00011738"/>
    </source>
</evidence>
<evidence type="ECO:0000313" key="12">
    <source>
        <dbReference type="Proteomes" id="UP000018467"/>
    </source>
</evidence>
<dbReference type="InterPro" id="IPR017853">
    <property type="entry name" value="GH"/>
</dbReference>
<dbReference type="STRING" id="7994.ENSAMXP00000027271"/>
<reference evidence="11" key="4">
    <citation type="submission" date="2025-09" db="UniProtKB">
        <authorList>
            <consortium name="Ensembl"/>
        </authorList>
    </citation>
    <scope>IDENTIFICATION</scope>
</reference>
<organism evidence="11 12">
    <name type="scientific">Astyanax mexicanus</name>
    <name type="common">Blind cave fish</name>
    <name type="synonym">Astyanax fasciatus mexicanus</name>
    <dbReference type="NCBI Taxonomy" id="7994"/>
    <lineage>
        <taxon>Eukaryota</taxon>
        <taxon>Metazoa</taxon>
        <taxon>Chordata</taxon>
        <taxon>Craniata</taxon>
        <taxon>Vertebrata</taxon>
        <taxon>Euteleostomi</taxon>
        <taxon>Actinopterygii</taxon>
        <taxon>Neopterygii</taxon>
        <taxon>Teleostei</taxon>
        <taxon>Ostariophysi</taxon>
        <taxon>Characiformes</taxon>
        <taxon>Characoidei</taxon>
        <taxon>Acestrorhamphidae</taxon>
        <taxon>Acestrorhamphinae</taxon>
        <taxon>Astyanax</taxon>
    </lineage>
</organism>
<dbReference type="SUPFAM" id="SSF51445">
    <property type="entry name" value="(Trans)glycosidases"/>
    <property type="match status" value="4"/>
</dbReference>
<dbReference type="Proteomes" id="UP000018467">
    <property type="component" value="Unassembled WGS sequence"/>
</dbReference>
<dbReference type="PRINTS" id="PR00131">
    <property type="entry name" value="GLHYDRLASE1"/>
</dbReference>
<comment type="subunit">
    <text evidence="2">Homodimer.</text>
</comment>
<dbReference type="Gene3D" id="3.20.20.80">
    <property type="entry name" value="Glycosidases"/>
    <property type="match status" value="4"/>
</dbReference>
<reference evidence="12" key="2">
    <citation type="journal article" date="2014" name="Nat. Commun.">
        <title>The cavefish genome reveals candidate genes for eye loss.</title>
        <authorList>
            <person name="McGaugh S.E."/>
            <person name="Gross J.B."/>
            <person name="Aken B."/>
            <person name="Blin M."/>
            <person name="Borowsky R."/>
            <person name="Chalopin D."/>
            <person name="Hinaux H."/>
            <person name="Jeffery W.R."/>
            <person name="Keene A."/>
            <person name="Ma L."/>
            <person name="Minx P."/>
            <person name="Murphy D."/>
            <person name="O'Quin K.E."/>
            <person name="Retaux S."/>
            <person name="Rohner N."/>
            <person name="Searle S.M."/>
            <person name="Stahl B.A."/>
            <person name="Tabin C."/>
            <person name="Volff J.N."/>
            <person name="Yoshizawa M."/>
            <person name="Warren W.C."/>
        </authorList>
    </citation>
    <scope>NUCLEOTIDE SEQUENCE [LARGE SCALE GENOMIC DNA]</scope>
    <source>
        <strain evidence="12">female</strain>
    </source>
</reference>
<keyword evidence="9" id="KW-0812">Transmembrane</keyword>
<reference evidence="12" key="1">
    <citation type="submission" date="2013-03" db="EMBL/GenBank/DDBJ databases">
        <authorList>
            <person name="Jeffery W."/>
            <person name="Warren W."/>
            <person name="Wilson R.K."/>
        </authorList>
    </citation>
    <scope>NUCLEOTIDE SEQUENCE</scope>
    <source>
        <strain evidence="12">female</strain>
    </source>
</reference>
<dbReference type="GO" id="GO:0017134">
    <property type="term" value="F:fibroblast growth factor binding"/>
    <property type="evidence" value="ECO:0007669"/>
    <property type="project" value="TreeGrafter"/>
</dbReference>
<feature type="region of interest" description="Disordered" evidence="8">
    <location>
        <begin position="1828"/>
        <end position="1858"/>
    </location>
</feature>
<dbReference type="PANTHER" id="PTHR10353:SF38">
    <property type="entry name" value="LACTASE_PHLORIZIN HYDROLASE"/>
    <property type="match status" value="1"/>
</dbReference>
<feature type="transmembrane region" description="Helical" evidence="9">
    <location>
        <begin position="1878"/>
        <end position="1899"/>
    </location>
</feature>